<sequence length="241" mass="26880">MRFWSLACLLTVLQYTVEGIGNCESLWKHIWSQRVCIKYINSALTLTEAGAFCKTHNSELWKVKTIQQLKLVLKTYSSTELSSLQLPYYLLGDDTIVDLKGAAVYDCDICNELVSGYAYSSNSSATRRCIIASGSEEGLKLEGKQCQPTGHLCSKPDVSLLDDVAFTKYDLMAIIVGLFLLASVIASLVMDMKLAKDDYNQQVEVAPALFPKSKLNRDTIGTLDKERKKQQTLLFQIKVKA</sequence>
<dbReference type="EMBL" id="VXIV02003139">
    <property type="protein sequence ID" value="KAF6020986.1"/>
    <property type="molecule type" value="Genomic_DNA"/>
</dbReference>
<feature type="transmembrane region" description="Helical" evidence="1">
    <location>
        <begin position="171"/>
        <end position="190"/>
    </location>
</feature>
<evidence type="ECO:0000256" key="1">
    <source>
        <dbReference type="SAM" id="Phobius"/>
    </source>
</evidence>
<gene>
    <name evidence="3" type="ORF">EB796_020633</name>
</gene>
<name>A0A7J7J5Q4_BUGNE</name>
<evidence type="ECO:0008006" key="5">
    <source>
        <dbReference type="Google" id="ProtNLM"/>
    </source>
</evidence>
<evidence type="ECO:0000256" key="2">
    <source>
        <dbReference type="SAM" id="SignalP"/>
    </source>
</evidence>
<keyword evidence="4" id="KW-1185">Reference proteome</keyword>
<evidence type="ECO:0000313" key="3">
    <source>
        <dbReference type="EMBL" id="KAF6020986.1"/>
    </source>
</evidence>
<protein>
    <recommendedName>
        <fullName evidence="5">C-type lectin domain-containing protein</fullName>
    </recommendedName>
</protein>
<feature type="signal peptide" evidence="2">
    <location>
        <begin position="1"/>
        <end position="19"/>
    </location>
</feature>
<feature type="chain" id="PRO_5029852420" description="C-type lectin domain-containing protein" evidence="2">
    <location>
        <begin position="20"/>
        <end position="241"/>
    </location>
</feature>
<dbReference type="Proteomes" id="UP000593567">
    <property type="component" value="Unassembled WGS sequence"/>
</dbReference>
<dbReference type="SUPFAM" id="SSF56436">
    <property type="entry name" value="C-type lectin-like"/>
    <property type="match status" value="1"/>
</dbReference>
<keyword evidence="1" id="KW-1133">Transmembrane helix</keyword>
<dbReference type="AlphaFoldDB" id="A0A7J7J5Q4"/>
<accession>A0A7J7J5Q4</accession>
<organism evidence="3 4">
    <name type="scientific">Bugula neritina</name>
    <name type="common">Brown bryozoan</name>
    <name type="synonym">Sertularia neritina</name>
    <dbReference type="NCBI Taxonomy" id="10212"/>
    <lineage>
        <taxon>Eukaryota</taxon>
        <taxon>Metazoa</taxon>
        <taxon>Spiralia</taxon>
        <taxon>Lophotrochozoa</taxon>
        <taxon>Bryozoa</taxon>
        <taxon>Gymnolaemata</taxon>
        <taxon>Cheilostomatida</taxon>
        <taxon>Flustrina</taxon>
        <taxon>Buguloidea</taxon>
        <taxon>Bugulidae</taxon>
        <taxon>Bugula</taxon>
    </lineage>
</organism>
<keyword evidence="1" id="KW-0472">Membrane</keyword>
<proteinExistence type="predicted"/>
<dbReference type="InterPro" id="IPR016187">
    <property type="entry name" value="CTDL_fold"/>
</dbReference>
<reference evidence="3" key="1">
    <citation type="submission" date="2020-06" db="EMBL/GenBank/DDBJ databases">
        <title>Draft genome of Bugula neritina, a colonial animal packing powerful symbionts and potential medicines.</title>
        <authorList>
            <person name="Rayko M."/>
        </authorList>
    </citation>
    <scope>NUCLEOTIDE SEQUENCE [LARGE SCALE GENOMIC DNA]</scope>
    <source>
        <strain evidence="3">Kwan_BN1</strain>
    </source>
</reference>
<keyword evidence="2" id="KW-0732">Signal</keyword>
<keyword evidence="1" id="KW-0812">Transmembrane</keyword>
<evidence type="ECO:0000313" key="4">
    <source>
        <dbReference type="Proteomes" id="UP000593567"/>
    </source>
</evidence>
<comment type="caution">
    <text evidence="3">The sequence shown here is derived from an EMBL/GenBank/DDBJ whole genome shotgun (WGS) entry which is preliminary data.</text>
</comment>